<dbReference type="AlphaFoldDB" id="A0A9X3N8J9"/>
<name>A0A9X3N8J9_9ACTN</name>
<accession>A0A9X3N8J9</accession>
<dbReference type="Proteomes" id="UP001147653">
    <property type="component" value="Unassembled WGS sequence"/>
</dbReference>
<keyword evidence="2" id="KW-1185">Reference proteome</keyword>
<reference evidence="1" key="1">
    <citation type="submission" date="2022-10" db="EMBL/GenBank/DDBJ databases">
        <title>The WGS of Solirubrobacter phytolaccae KCTC 29190.</title>
        <authorList>
            <person name="Jiang Z."/>
        </authorList>
    </citation>
    <scope>NUCLEOTIDE SEQUENCE</scope>
    <source>
        <strain evidence="1">KCTC 29190</strain>
    </source>
</reference>
<sequence length="63" mass="7116">MQEERAKLQDEISVAMEQVMENMGTGTLLIPEPVQRGLAESTNPTLDLEGLRVLRDDLNHLLR</sequence>
<protein>
    <submittedName>
        <fullName evidence="1">Uncharacterized protein</fullName>
    </submittedName>
</protein>
<comment type="caution">
    <text evidence="1">The sequence shown here is derived from an EMBL/GenBank/DDBJ whole genome shotgun (WGS) entry which is preliminary data.</text>
</comment>
<gene>
    <name evidence="1" type="ORF">OJ997_16850</name>
</gene>
<dbReference type="EMBL" id="JAPDDP010000029">
    <property type="protein sequence ID" value="MDA0181975.1"/>
    <property type="molecule type" value="Genomic_DNA"/>
</dbReference>
<dbReference type="RefSeq" id="WP_270026334.1">
    <property type="nucleotide sequence ID" value="NZ_JAPDDP010000029.1"/>
</dbReference>
<organism evidence="1 2">
    <name type="scientific">Solirubrobacter phytolaccae</name>
    <dbReference type="NCBI Taxonomy" id="1404360"/>
    <lineage>
        <taxon>Bacteria</taxon>
        <taxon>Bacillati</taxon>
        <taxon>Actinomycetota</taxon>
        <taxon>Thermoleophilia</taxon>
        <taxon>Solirubrobacterales</taxon>
        <taxon>Solirubrobacteraceae</taxon>
        <taxon>Solirubrobacter</taxon>
    </lineage>
</organism>
<evidence type="ECO:0000313" key="2">
    <source>
        <dbReference type="Proteomes" id="UP001147653"/>
    </source>
</evidence>
<evidence type="ECO:0000313" key="1">
    <source>
        <dbReference type="EMBL" id="MDA0181975.1"/>
    </source>
</evidence>
<proteinExistence type="predicted"/>